<keyword evidence="3 9" id="KW-0479">Metal-binding</keyword>
<dbReference type="GO" id="GO:0005737">
    <property type="term" value="C:cytoplasm"/>
    <property type="evidence" value="ECO:0007669"/>
    <property type="project" value="InterPro"/>
</dbReference>
<feature type="binding site" evidence="9">
    <location>
        <position position="51"/>
    </location>
    <ligand>
        <name>Mg(2+)</name>
        <dbReference type="ChEBI" id="CHEBI:18420"/>
    </ligand>
</feature>
<dbReference type="GO" id="GO:0046474">
    <property type="term" value="P:glycerophospholipid biosynthetic process"/>
    <property type="evidence" value="ECO:0007669"/>
    <property type="project" value="UniProtKB-UniRule"/>
</dbReference>
<evidence type="ECO:0000313" key="11">
    <source>
        <dbReference type="EMBL" id="SEQ71149.1"/>
    </source>
</evidence>
<keyword evidence="6 9" id="KW-0594">Phospholipid biosynthesis</keyword>
<proteinExistence type="inferred from homology"/>
<dbReference type="InterPro" id="IPR008205">
    <property type="entry name" value="GGGP_HepGP_synthase"/>
</dbReference>
<dbReference type="Proteomes" id="UP000199021">
    <property type="component" value="Unassembled WGS sequence"/>
</dbReference>
<dbReference type="RefSeq" id="WP_090169393.1">
    <property type="nucleotide sequence ID" value="NZ_FOFB01000014.1"/>
</dbReference>
<dbReference type="GO" id="GO:0000107">
    <property type="term" value="F:imidazoleglycerol-phosphate synthase activity"/>
    <property type="evidence" value="ECO:0007669"/>
    <property type="project" value="TreeGrafter"/>
</dbReference>
<comment type="similarity">
    <text evidence="9">Belongs to the GGGP/HepGP synthase family. Group II subfamily.</text>
</comment>
<dbReference type="AlphaFoldDB" id="A0A1H9I9B0"/>
<accession>A0A1H9I9B0</accession>
<dbReference type="NCBIfam" id="TIGR01768">
    <property type="entry name" value="GGGP-family"/>
    <property type="match status" value="1"/>
</dbReference>
<evidence type="ECO:0000256" key="4">
    <source>
        <dbReference type="ARBA" id="ARBA00022842"/>
    </source>
</evidence>
<dbReference type="GO" id="GO:0000287">
    <property type="term" value="F:magnesium ion binding"/>
    <property type="evidence" value="ECO:0007669"/>
    <property type="project" value="UniProtKB-UniRule"/>
</dbReference>
<evidence type="ECO:0000256" key="5">
    <source>
        <dbReference type="ARBA" id="ARBA00023098"/>
    </source>
</evidence>
<dbReference type="OrthoDB" id="9807235at2"/>
<dbReference type="EMBL" id="FOFB01000014">
    <property type="protein sequence ID" value="SEQ71149.1"/>
    <property type="molecule type" value="Genomic_DNA"/>
</dbReference>
<reference evidence="12" key="1">
    <citation type="submission" date="2016-10" db="EMBL/GenBank/DDBJ databases">
        <authorList>
            <person name="Varghese N."/>
            <person name="Submissions S."/>
        </authorList>
    </citation>
    <scope>NUCLEOTIDE SEQUENCE [LARGE SCALE GENOMIC DNA]</scope>
    <source>
        <strain evidence="12">DSM 24740</strain>
    </source>
</reference>
<feature type="region of interest" description="Disordered" evidence="10">
    <location>
        <begin position="241"/>
        <end position="272"/>
    </location>
</feature>
<evidence type="ECO:0000256" key="3">
    <source>
        <dbReference type="ARBA" id="ARBA00022723"/>
    </source>
</evidence>
<dbReference type="NCBIfam" id="TIGR01769">
    <property type="entry name" value="GGGP"/>
    <property type="match status" value="1"/>
</dbReference>
<gene>
    <name evidence="11" type="ORF">SAMN05444359_11497</name>
</gene>
<keyword evidence="4 9" id="KW-0460">Magnesium</keyword>
<feature type="binding site" evidence="9">
    <location>
        <begin position="225"/>
        <end position="226"/>
    </location>
    <ligand>
        <name>sn-glycerol 1-phosphate</name>
        <dbReference type="ChEBI" id="CHEBI:57685"/>
    </ligand>
</feature>
<keyword evidence="2 9" id="KW-0808">Transferase</keyword>
<evidence type="ECO:0000256" key="8">
    <source>
        <dbReference type="ARBA" id="ARBA00047288"/>
    </source>
</evidence>
<protein>
    <recommendedName>
        <fullName evidence="9">Geranylgeranylglyceryl phosphate synthase</fullName>
        <shortName evidence="9">GGGP synthase</shortName>
        <shortName evidence="9">GGGPS</shortName>
        <ecNumber evidence="9">2.5.1.41</ecNumber>
    </recommendedName>
    <alternativeName>
        <fullName evidence="9">(S)-3-O-geranylgeranylglyceryl phosphate synthase</fullName>
    </alternativeName>
    <alternativeName>
        <fullName evidence="9">Phosphoglycerol geranylgeranyltransferase</fullName>
    </alternativeName>
</protein>
<feature type="binding site" evidence="9">
    <location>
        <position position="22"/>
    </location>
    <ligand>
        <name>Mg(2+)</name>
        <dbReference type="ChEBI" id="CHEBI:18420"/>
    </ligand>
</feature>
<dbReference type="InterPro" id="IPR038597">
    <property type="entry name" value="GGGP/HepGP_synthase_sf"/>
</dbReference>
<dbReference type="PANTHER" id="PTHR21235:SF22">
    <property type="entry name" value="GERANYLGERANYLGLYCERYL PHOSPHATE SYNTHASE"/>
    <property type="match status" value="1"/>
</dbReference>
<dbReference type="SUPFAM" id="SSF51395">
    <property type="entry name" value="FMN-linked oxidoreductases"/>
    <property type="match status" value="1"/>
</dbReference>
<organism evidence="11 12">
    <name type="scientific">Neolewinella agarilytica</name>
    <dbReference type="NCBI Taxonomy" id="478744"/>
    <lineage>
        <taxon>Bacteria</taxon>
        <taxon>Pseudomonadati</taxon>
        <taxon>Bacteroidota</taxon>
        <taxon>Saprospiria</taxon>
        <taxon>Saprospirales</taxon>
        <taxon>Lewinellaceae</taxon>
        <taxon>Neolewinella</taxon>
    </lineage>
</organism>
<dbReference type="PANTHER" id="PTHR21235">
    <property type="entry name" value="IMIDAZOLE GLYCEROL PHOSPHATE SYNTHASE SUBUNIT HISF/H IGP SYNTHASE SUBUNIT HISF/H"/>
    <property type="match status" value="1"/>
</dbReference>
<keyword evidence="5 9" id="KW-0443">Lipid metabolism</keyword>
<keyword evidence="7 9" id="KW-1208">Phospholipid metabolism</keyword>
<dbReference type="HAMAP" id="MF_00112">
    <property type="entry name" value="GGGP_HepGP_synthase"/>
    <property type="match status" value="1"/>
</dbReference>
<dbReference type="Gene3D" id="3.20.20.390">
    <property type="entry name" value="FMN-linked oxidoreductases"/>
    <property type="match status" value="1"/>
</dbReference>
<dbReference type="EC" id="2.5.1.41" evidence="9"/>
<feature type="binding site" evidence="9">
    <location>
        <begin position="172"/>
        <end position="178"/>
    </location>
    <ligand>
        <name>sn-glycerol 1-phosphate</name>
        <dbReference type="ChEBI" id="CHEBI:57685"/>
    </ligand>
</feature>
<evidence type="ECO:0000256" key="10">
    <source>
        <dbReference type="SAM" id="MobiDB-lite"/>
    </source>
</evidence>
<keyword evidence="12" id="KW-1185">Reference proteome</keyword>
<dbReference type="GO" id="GO:0047294">
    <property type="term" value="F:phosphoglycerol geranylgeranyltransferase activity"/>
    <property type="evidence" value="ECO:0007669"/>
    <property type="project" value="UniProtKB-UniRule"/>
</dbReference>
<comment type="caution">
    <text evidence="9">Lacks conserved residue(s) required for the propagation of feature annotation.</text>
</comment>
<name>A0A1H9I9B0_9BACT</name>
<evidence type="ECO:0000256" key="9">
    <source>
        <dbReference type="HAMAP-Rule" id="MF_00112"/>
    </source>
</evidence>
<dbReference type="Pfam" id="PF01884">
    <property type="entry name" value="PcrB"/>
    <property type="match status" value="1"/>
</dbReference>
<keyword evidence="1 9" id="KW-0444">Lipid biosynthesis</keyword>
<dbReference type="STRING" id="478744.SAMN05444359_11497"/>
<feature type="binding site" evidence="9">
    <location>
        <begin position="203"/>
        <end position="204"/>
    </location>
    <ligand>
        <name>sn-glycerol 1-phosphate</name>
        <dbReference type="ChEBI" id="CHEBI:57685"/>
    </ligand>
</feature>
<comment type="cofactor">
    <cofactor evidence="9">
        <name>Mg(2+)</name>
        <dbReference type="ChEBI" id="CHEBI:18420"/>
    </cofactor>
</comment>
<comment type="catalytic activity">
    <reaction evidence="8 9">
        <text>sn-glycerol 1-phosphate + (2E,6E,10E)-geranylgeranyl diphosphate = sn-3-O-(geranylgeranyl)glycerol 1-phosphate + diphosphate</text>
        <dbReference type="Rhea" id="RHEA:23404"/>
        <dbReference type="ChEBI" id="CHEBI:33019"/>
        <dbReference type="ChEBI" id="CHEBI:57677"/>
        <dbReference type="ChEBI" id="CHEBI:57685"/>
        <dbReference type="ChEBI" id="CHEBI:58756"/>
        <dbReference type="EC" id="2.5.1.41"/>
    </reaction>
</comment>
<evidence type="ECO:0000256" key="1">
    <source>
        <dbReference type="ARBA" id="ARBA00022516"/>
    </source>
</evidence>
<dbReference type="InterPro" id="IPR010946">
    <property type="entry name" value="GGGP_synth"/>
</dbReference>
<dbReference type="InterPro" id="IPR050064">
    <property type="entry name" value="IGPS_HisA/HisF"/>
</dbReference>
<dbReference type="InParanoid" id="A0A1H9I9B0"/>
<dbReference type="NCBIfam" id="NF003198">
    <property type="entry name" value="PRK04169.1-2"/>
    <property type="match status" value="1"/>
</dbReference>
<evidence type="ECO:0000256" key="7">
    <source>
        <dbReference type="ARBA" id="ARBA00023264"/>
    </source>
</evidence>
<evidence type="ECO:0000256" key="2">
    <source>
        <dbReference type="ARBA" id="ARBA00022679"/>
    </source>
</evidence>
<sequence length="272" mass="28727">MVYPILKQARASGKKLLAVLIDPDKARRDNLQQLADYANDGLIDVFLWGGSLVNAPQSEYYLKLLRASANTTPVVLFPGSVYQLDEQADALLLLSLISGRNPDLLIGRQVLVAGRIKRMNLEAIATGYILIDGGRPTSVSYMSGTTPIPADKPAIAAATALAGEQLGMKLIYMDAGSGAQKPVSEAIIHGVRKEVDLPIVVGGGIRTPERAVQALDAGADMIVVGNALEKDSGWLPELAAAVRSASQEDSDEADEGQGHASFAPDTSRTGTH</sequence>
<comment type="function">
    <text evidence="9">Prenyltransferase that catalyzes the transfer of the geranylgeranyl moiety of geranylgeranyl diphosphate (GGPP) to the C3 hydroxyl of sn-glycerol-1-phosphate (G1P).</text>
</comment>
<evidence type="ECO:0000256" key="6">
    <source>
        <dbReference type="ARBA" id="ARBA00023209"/>
    </source>
</evidence>
<evidence type="ECO:0000313" key="12">
    <source>
        <dbReference type="Proteomes" id="UP000199021"/>
    </source>
</evidence>